<proteinExistence type="predicted"/>
<name>A0A1K1M6R6_9FLAO</name>
<feature type="transmembrane region" description="Helical" evidence="8">
    <location>
        <begin position="350"/>
        <end position="370"/>
    </location>
</feature>
<gene>
    <name evidence="10" type="ORF">SAMN05660313_00378</name>
</gene>
<accession>A0A1K1M6R6</accession>
<dbReference type="GO" id="GO:0006493">
    <property type="term" value="P:protein O-linked glycosylation"/>
    <property type="evidence" value="ECO:0007669"/>
    <property type="project" value="InterPro"/>
</dbReference>
<dbReference type="GO" id="GO:0005886">
    <property type="term" value="C:plasma membrane"/>
    <property type="evidence" value="ECO:0007669"/>
    <property type="project" value="UniProtKB-SubCell"/>
</dbReference>
<reference evidence="11" key="1">
    <citation type="submission" date="2016-11" db="EMBL/GenBank/DDBJ databases">
        <authorList>
            <person name="Varghese N."/>
            <person name="Submissions S."/>
        </authorList>
    </citation>
    <scope>NUCLEOTIDE SEQUENCE [LARGE SCALE GENOMIC DNA]</scope>
    <source>
        <strain evidence="11">DSM 24786</strain>
    </source>
</reference>
<dbReference type="STRING" id="76595.SAMN05660313_00378"/>
<keyword evidence="3 10" id="KW-0328">Glycosyltransferase</keyword>
<feature type="transmembrane region" description="Helical" evidence="8">
    <location>
        <begin position="12"/>
        <end position="32"/>
    </location>
</feature>
<keyword evidence="11" id="KW-1185">Reference proteome</keyword>
<comment type="subcellular location">
    <subcellularLocation>
        <location evidence="1">Cell membrane</location>
        <topology evidence="1">Multi-pass membrane protein</topology>
    </subcellularLocation>
</comment>
<feature type="transmembrane region" description="Helical" evidence="8">
    <location>
        <begin position="208"/>
        <end position="227"/>
    </location>
</feature>
<feature type="transmembrane region" description="Helical" evidence="8">
    <location>
        <begin position="86"/>
        <end position="107"/>
    </location>
</feature>
<evidence type="ECO:0000256" key="1">
    <source>
        <dbReference type="ARBA" id="ARBA00004651"/>
    </source>
</evidence>
<dbReference type="RefSeq" id="WP_072302055.1">
    <property type="nucleotide sequence ID" value="NZ_FPIY01000001.1"/>
</dbReference>
<dbReference type="EMBL" id="FPIY01000001">
    <property type="protein sequence ID" value="SFW18874.1"/>
    <property type="molecule type" value="Genomic_DNA"/>
</dbReference>
<feature type="transmembrane region" description="Helical" evidence="8">
    <location>
        <begin position="323"/>
        <end position="341"/>
    </location>
</feature>
<keyword evidence="4 10" id="KW-0808">Transferase</keyword>
<dbReference type="OrthoDB" id="9792789at2"/>
<evidence type="ECO:0000256" key="4">
    <source>
        <dbReference type="ARBA" id="ARBA00022679"/>
    </source>
</evidence>
<keyword evidence="2" id="KW-1003">Cell membrane</keyword>
<evidence type="ECO:0000256" key="2">
    <source>
        <dbReference type="ARBA" id="ARBA00022475"/>
    </source>
</evidence>
<feature type="transmembrane region" description="Helical" evidence="8">
    <location>
        <begin position="127"/>
        <end position="151"/>
    </location>
</feature>
<evidence type="ECO:0000313" key="10">
    <source>
        <dbReference type="EMBL" id="SFW18874.1"/>
    </source>
</evidence>
<feature type="domain" description="ArnT-like N-terminal" evidence="9">
    <location>
        <begin position="33"/>
        <end position="239"/>
    </location>
</feature>
<dbReference type="PANTHER" id="PTHR33908">
    <property type="entry name" value="MANNOSYLTRANSFERASE YKCB-RELATED"/>
    <property type="match status" value="1"/>
</dbReference>
<keyword evidence="6 8" id="KW-1133">Transmembrane helix</keyword>
<feature type="transmembrane region" description="Helical" evidence="8">
    <location>
        <begin position="300"/>
        <end position="317"/>
    </location>
</feature>
<evidence type="ECO:0000256" key="6">
    <source>
        <dbReference type="ARBA" id="ARBA00022989"/>
    </source>
</evidence>
<dbReference type="AlphaFoldDB" id="A0A1K1M6R6"/>
<evidence type="ECO:0000256" key="7">
    <source>
        <dbReference type="ARBA" id="ARBA00023136"/>
    </source>
</evidence>
<evidence type="ECO:0000256" key="8">
    <source>
        <dbReference type="SAM" id="Phobius"/>
    </source>
</evidence>
<dbReference type="InterPro" id="IPR050297">
    <property type="entry name" value="LipidA_mod_glycosyltrf_83"/>
</dbReference>
<dbReference type="Pfam" id="PF02366">
    <property type="entry name" value="PMT"/>
    <property type="match status" value="1"/>
</dbReference>
<evidence type="ECO:0000256" key="5">
    <source>
        <dbReference type="ARBA" id="ARBA00022692"/>
    </source>
</evidence>
<dbReference type="PANTHER" id="PTHR33908:SF3">
    <property type="entry name" value="UNDECAPRENYL PHOSPHATE-ALPHA-4-AMINO-4-DEOXY-L-ARABINOSE ARABINOSYL TRANSFERASE"/>
    <property type="match status" value="1"/>
</dbReference>
<evidence type="ECO:0000259" key="9">
    <source>
        <dbReference type="Pfam" id="PF02366"/>
    </source>
</evidence>
<sequence>MTDKKTTINYMLIAVLSIVVFRFIITGAIPLLDKTEARYAEISRLMQETGEWVVLQIDYNVPFWAKPPLSTWMSAMSFELFGVSELTARLPSFLLGVAMLFILGYFVRKTKVSPLLPALVLVTTPEFLIHMGVVSTDSALCFSVMLIMLSFWKSISSDKKTIWNYLFFVGVGLGFLAKGPLVLVLTGAPVFFWLLLDRKTFFSNLGKLPWIVGLLITVVIALPWYLLTEQRSPGFIDYFIVGEHFNRFLKPGWSGDLYGQPKTQPLGLIWVFMLSFCLPWFYIVLAKIVKLKKRILDDKYVAFLLFWLFWTPIFFTISKNILHTYILPSTVPMALLIAHWWPEYKHKRKALIACSIFPILVFIAGAGLLVTDQWKVYMNSDKLLIAKSKELKIDKNPPILYLDSKTYSSQFYNKGNVIDTREEPAKIDSILEAYDKLYILSDKREFYLLPKKYVSKLQVIDTTKKARLYLYNK</sequence>
<evidence type="ECO:0000256" key="3">
    <source>
        <dbReference type="ARBA" id="ARBA00022676"/>
    </source>
</evidence>
<feature type="transmembrane region" description="Helical" evidence="8">
    <location>
        <begin position="163"/>
        <end position="196"/>
    </location>
</feature>
<organism evidence="10 11">
    <name type="scientific">Cellulophaga fucicola</name>
    <dbReference type="NCBI Taxonomy" id="76595"/>
    <lineage>
        <taxon>Bacteria</taxon>
        <taxon>Pseudomonadati</taxon>
        <taxon>Bacteroidota</taxon>
        <taxon>Flavobacteriia</taxon>
        <taxon>Flavobacteriales</taxon>
        <taxon>Flavobacteriaceae</taxon>
        <taxon>Cellulophaga</taxon>
    </lineage>
</organism>
<dbReference type="GO" id="GO:0000030">
    <property type="term" value="F:mannosyltransferase activity"/>
    <property type="evidence" value="ECO:0007669"/>
    <property type="project" value="InterPro"/>
</dbReference>
<feature type="transmembrane region" description="Helical" evidence="8">
    <location>
        <begin position="267"/>
        <end position="288"/>
    </location>
</feature>
<keyword evidence="5 8" id="KW-0812">Transmembrane</keyword>
<dbReference type="GO" id="GO:0016763">
    <property type="term" value="F:pentosyltransferase activity"/>
    <property type="evidence" value="ECO:0007669"/>
    <property type="project" value="TreeGrafter"/>
</dbReference>
<evidence type="ECO:0000313" key="11">
    <source>
        <dbReference type="Proteomes" id="UP000183257"/>
    </source>
</evidence>
<protein>
    <submittedName>
        <fullName evidence="10">Dolichyl-phosphate-mannose-protein mannosyltransferase</fullName>
    </submittedName>
</protein>
<dbReference type="InterPro" id="IPR003342">
    <property type="entry name" value="ArnT-like_N"/>
</dbReference>
<keyword evidence="7 8" id="KW-0472">Membrane</keyword>
<dbReference type="GO" id="GO:0009103">
    <property type="term" value="P:lipopolysaccharide biosynthetic process"/>
    <property type="evidence" value="ECO:0007669"/>
    <property type="project" value="UniProtKB-ARBA"/>
</dbReference>
<dbReference type="Proteomes" id="UP000183257">
    <property type="component" value="Unassembled WGS sequence"/>
</dbReference>
<dbReference type="GO" id="GO:0010041">
    <property type="term" value="P:response to iron(III) ion"/>
    <property type="evidence" value="ECO:0007669"/>
    <property type="project" value="TreeGrafter"/>
</dbReference>